<proteinExistence type="predicted"/>
<dbReference type="Proteomes" id="UP000503349">
    <property type="component" value="Chromosome 3"/>
</dbReference>
<reference evidence="4" key="2">
    <citation type="submission" date="2019-02" db="EMBL/GenBank/DDBJ databases">
        <title>Opniocepnalus argus Var Kimnra genome.</title>
        <authorList>
            <person name="Zhou C."/>
            <person name="Xiao S."/>
        </authorList>
    </citation>
    <scope>NUCLEOTIDE SEQUENCE [LARGE SCALE GENOMIC DNA]</scope>
</reference>
<feature type="compositionally biased region" description="Polar residues" evidence="1">
    <location>
        <begin position="360"/>
        <end position="369"/>
    </location>
</feature>
<organism evidence="3 4">
    <name type="scientific">Channa argus</name>
    <name type="common">Northern snakehead</name>
    <name type="synonym">Ophicephalus argus</name>
    <dbReference type="NCBI Taxonomy" id="215402"/>
    <lineage>
        <taxon>Eukaryota</taxon>
        <taxon>Metazoa</taxon>
        <taxon>Chordata</taxon>
        <taxon>Craniata</taxon>
        <taxon>Vertebrata</taxon>
        <taxon>Euteleostomi</taxon>
        <taxon>Actinopterygii</taxon>
        <taxon>Neopterygii</taxon>
        <taxon>Teleostei</taxon>
        <taxon>Neoteleostei</taxon>
        <taxon>Acanthomorphata</taxon>
        <taxon>Anabantaria</taxon>
        <taxon>Anabantiformes</taxon>
        <taxon>Channoidei</taxon>
        <taxon>Channidae</taxon>
        <taxon>Channa</taxon>
    </lineage>
</organism>
<dbReference type="AlphaFoldDB" id="A0A6G1PCY5"/>
<evidence type="ECO:0000313" key="4">
    <source>
        <dbReference type="Proteomes" id="UP000503349"/>
    </source>
</evidence>
<feature type="region of interest" description="Disordered" evidence="1">
    <location>
        <begin position="281"/>
        <end position="336"/>
    </location>
</feature>
<feature type="compositionally biased region" description="Acidic residues" evidence="1">
    <location>
        <begin position="212"/>
        <end position="221"/>
    </location>
</feature>
<keyword evidence="4" id="KW-1185">Reference proteome</keyword>
<accession>A0A6G1PCY5</accession>
<feature type="chain" id="PRO_5026163409" evidence="2">
    <location>
        <begin position="26"/>
        <end position="387"/>
    </location>
</feature>
<evidence type="ECO:0000313" key="3">
    <source>
        <dbReference type="EMBL" id="KAF3687984.1"/>
    </source>
</evidence>
<feature type="compositionally biased region" description="Low complexity" evidence="1">
    <location>
        <begin position="326"/>
        <end position="336"/>
    </location>
</feature>
<evidence type="ECO:0000256" key="1">
    <source>
        <dbReference type="SAM" id="MobiDB-lite"/>
    </source>
</evidence>
<protein>
    <submittedName>
        <fullName evidence="3">Uncharacterized protein</fullName>
    </submittedName>
</protein>
<name>A0A6G1PCY5_CHAAH</name>
<dbReference type="EMBL" id="CM015714">
    <property type="protein sequence ID" value="KAF3687984.1"/>
    <property type="molecule type" value="Genomic_DNA"/>
</dbReference>
<gene>
    <name evidence="3" type="ORF">EXN66_Car003656</name>
</gene>
<reference evidence="3 4" key="1">
    <citation type="submission" date="2019-02" db="EMBL/GenBank/DDBJ databases">
        <title>Opniocepnalus argus genome.</title>
        <authorList>
            <person name="Zhou C."/>
            <person name="Xiao S."/>
        </authorList>
    </citation>
    <scope>NUCLEOTIDE SEQUENCE [LARGE SCALE GENOMIC DNA]</scope>
    <source>
        <strain evidence="3">OARG1902GOOAL</strain>
        <tissue evidence="3">Muscle</tissue>
    </source>
</reference>
<sequence>MIVAGTVTFALLLAAVLFKTDKTTWVYIVKRIRGPPIPNPAGSFLKHVDFQSGLSPHFTSQTFHSLMKPVEIMPVEVTSPVDAVTPKKEAALLEKIRRESGSGSSSSSFSNPNYSPLCRLPPISSLTAGNLQPCASDTPYGPVGIQCKSENEEQNKEEERRKEIEILELLSKGGESSGTVQVISDYEKVEKLQIEHMGLLSLDPCVTRAEEISEESLEDDTSNVNDSYDKEPEDKENEEEEDQMVKAKHFHALFGGTGGVFGKGSIQICSDYERVQKLKVEPELPSVDSGVGSGGEEQVSQEESPDDVDKSTESTRFLFPSPSCPSPSSLPSSLSPKFLRPGLSPVVLPLPAHFLGRTGLMSTPRSVEPSSDGYMPVKMEQSETPLQ</sequence>
<keyword evidence="2" id="KW-0732">Signal</keyword>
<feature type="signal peptide" evidence="2">
    <location>
        <begin position="1"/>
        <end position="25"/>
    </location>
</feature>
<feature type="region of interest" description="Disordered" evidence="1">
    <location>
        <begin position="357"/>
        <end position="387"/>
    </location>
</feature>
<feature type="region of interest" description="Disordered" evidence="1">
    <location>
        <begin position="212"/>
        <end position="244"/>
    </location>
</feature>
<evidence type="ECO:0000256" key="2">
    <source>
        <dbReference type="SAM" id="SignalP"/>
    </source>
</evidence>